<evidence type="ECO:0000313" key="2">
    <source>
        <dbReference type="EMBL" id="JAH11629.1"/>
    </source>
</evidence>
<evidence type="ECO:0000256" key="1">
    <source>
        <dbReference type="SAM" id="MobiDB-lite"/>
    </source>
</evidence>
<feature type="region of interest" description="Disordered" evidence="1">
    <location>
        <begin position="1"/>
        <end position="30"/>
    </location>
</feature>
<dbReference type="EMBL" id="GBXM01096948">
    <property type="protein sequence ID" value="JAH11629.1"/>
    <property type="molecule type" value="Transcribed_RNA"/>
</dbReference>
<sequence length="30" mass="3368">MRRRPSLDPSDLGPLPVSTSIAFRRTNHCS</sequence>
<protein>
    <submittedName>
        <fullName evidence="2">Uncharacterized protein</fullName>
    </submittedName>
</protein>
<reference evidence="2" key="1">
    <citation type="submission" date="2014-11" db="EMBL/GenBank/DDBJ databases">
        <authorList>
            <person name="Amaro Gonzalez C."/>
        </authorList>
    </citation>
    <scope>NUCLEOTIDE SEQUENCE</scope>
</reference>
<reference evidence="2" key="2">
    <citation type="journal article" date="2015" name="Fish Shellfish Immunol.">
        <title>Early steps in the European eel (Anguilla anguilla)-Vibrio vulnificus interaction in the gills: Role of the RtxA13 toxin.</title>
        <authorList>
            <person name="Callol A."/>
            <person name="Pajuelo D."/>
            <person name="Ebbesson L."/>
            <person name="Teles M."/>
            <person name="MacKenzie S."/>
            <person name="Amaro C."/>
        </authorList>
    </citation>
    <scope>NUCLEOTIDE SEQUENCE</scope>
</reference>
<feature type="compositionally biased region" description="Low complexity" evidence="1">
    <location>
        <begin position="7"/>
        <end position="16"/>
    </location>
</feature>
<accession>A0A0E9Q4E8</accession>
<dbReference type="AlphaFoldDB" id="A0A0E9Q4E8"/>
<organism evidence="2">
    <name type="scientific">Anguilla anguilla</name>
    <name type="common">European freshwater eel</name>
    <name type="synonym">Muraena anguilla</name>
    <dbReference type="NCBI Taxonomy" id="7936"/>
    <lineage>
        <taxon>Eukaryota</taxon>
        <taxon>Metazoa</taxon>
        <taxon>Chordata</taxon>
        <taxon>Craniata</taxon>
        <taxon>Vertebrata</taxon>
        <taxon>Euteleostomi</taxon>
        <taxon>Actinopterygii</taxon>
        <taxon>Neopterygii</taxon>
        <taxon>Teleostei</taxon>
        <taxon>Anguilliformes</taxon>
        <taxon>Anguillidae</taxon>
        <taxon>Anguilla</taxon>
    </lineage>
</organism>
<proteinExistence type="predicted"/>
<name>A0A0E9Q4E8_ANGAN</name>